<keyword evidence="1" id="KW-0812">Transmembrane</keyword>
<dbReference type="Pfam" id="PF00535">
    <property type="entry name" value="Glycos_transf_2"/>
    <property type="match status" value="1"/>
</dbReference>
<dbReference type="PANTHER" id="PTHR43630:SF2">
    <property type="entry name" value="GLYCOSYLTRANSFERASE"/>
    <property type="match status" value="1"/>
</dbReference>
<protein>
    <recommendedName>
        <fullName evidence="2">Glycosyltransferase 2-like domain-containing protein</fullName>
    </recommendedName>
</protein>
<keyword evidence="1" id="KW-0472">Membrane</keyword>
<organism evidence="3 4">
    <name type="scientific">Candidatus Curtissbacteria bacterium RIFOXYA1_FULL_41_14</name>
    <dbReference type="NCBI Taxonomy" id="1797737"/>
    <lineage>
        <taxon>Bacteria</taxon>
        <taxon>Candidatus Curtissiibacteriota</taxon>
    </lineage>
</organism>
<name>A0A1F5HAZ0_9BACT</name>
<feature type="domain" description="Glycosyltransferase 2-like" evidence="2">
    <location>
        <begin position="5"/>
        <end position="110"/>
    </location>
</feature>
<evidence type="ECO:0000313" key="4">
    <source>
        <dbReference type="Proteomes" id="UP000176751"/>
    </source>
</evidence>
<dbReference type="AlphaFoldDB" id="A0A1F5HAZ0"/>
<proteinExistence type="predicted"/>
<feature type="transmembrane region" description="Helical" evidence="1">
    <location>
        <begin position="229"/>
        <end position="248"/>
    </location>
</feature>
<dbReference type="InterPro" id="IPR001173">
    <property type="entry name" value="Glyco_trans_2-like"/>
</dbReference>
<dbReference type="CDD" id="cd02511">
    <property type="entry name" value="Beta4Glucosyltransferase"/>
    <property type="match status" value="1"/>
</dbReference>
<evidence type="ECO:0000313" key="3">
    <source>
        <dbReference type="EMBL" id="OGE01268.1"/>
    </source>
</evidence>
<comment type="caution">
    <text evidence="3">The sequence shown here is derived from an EMBL/GenBank/DDBJ whole genome shotgun (WGS) entry which is preliminary data.</text>
</comment>
<dbReference type="STRING" id="1797737.A2196_00985"/>
<keyword evidence="1" id="KW-1133">Transmembrane helix</keyword>
<accession>A0A1F5HAZ0</accession>
<sequence>MKKISAVISAYNEERTIEDCLKSIKSLTDEIIFVDNTSSDKTVEIAKKYTDKIFIRPNDPVMLNKNKNFGFGKATSDWILSLDADERITPKLTEEIRKVISGLPAEASAKAGYEIPRKNIIFGKWIEHSIWWPDYNLRLFRRGMGKFPQKHVHEKLEVRGEVGKLRNPMVHYNYQTVSQFIKKLDTTYTESETENFIKSGKSINWYDSIRWPVADFAKTFFFEKGYKDGLHGLVLSIFQAFYAFVFFAKVWERKEKFKDLTPDNFLSEVIQEFSKTAKDIRYWIFQTLIIENPARELYYKIRRKLG</sequence>
<dbReference type="Proteomes" id="UP000176751">
    <property type="component" value="Unassembled WGS sequence"/>
</dbReference>
<dbReference type="Gene3D" id="3.90.550.10">
    <property type="entry name" value="Spore Coat Polysaccharide Biosynthesis Protein SpsA, Chain A"/>
    <property type="match status" value="1"/>
</dbReference>
<dbReference type="EMBL" id="MFCA01000029">
    <property type="protein sequence ID" value="OGE01268.1"/>
    <property type="molecule type" value="Genomic_DNA"/>
</dbReference>
<dbReference type="PANTHER" id="PTHR43630">
    <property type="entry name" value="POLY-BETA-1,6-N-ACETYL-D-GLUCOSAMINE SYNTHASE"/>
    <property type="match status" value="1"/>
</dbReference>
<gene>
    <name evidence="3" type="ORF">A2196_00985</name>
</gene>
<dbReference type="InterPro" id="IPR029044">
    <property type="entry name" value="Nucleotide-diphossugar_trans"/>
</dbReference>
<evidence type="ECO:0000256" key="1">
    <source>
        <dbReference type="SAM" id="Phobius"/>
    </source>
</evidence>
<reference evidence="3 4" key="1">
    <citation type="journal article" date="2016" name="Nat. Commun.">
        <title>Thousands of microbial genomes shed light on interconnected biogeochemical processes in an aquifer system.</title>
        <authorList>
            <person name="Anantharaman K."/>
            <person name="Brown C.T."/>
            <person name="Hug L.A."/>
            <person name="Sharon I."/>
            <person name="Castelle C.J."/>
            <person name="Probst A.J."/>
            <person name="Thomas B.C."/>
            <person name="Singh A."/>
            <person name="Wilkins M.J."/>
            <person name="Karaoz U."/>
            <person name="Brodie E.L."/>
            <person name="Williams K.H."/>
            <person name="Hubbard S.S."/>
            <person name="Banfield J.F."/>
        </authorList>
    </citation>
    <scope>NUCLEOTIDE SEQUENCE [LARGE SCALE GENOMIC DNA]</scope>
</reference>
<dbReference type="SUPFAM" id="SSF53448">
    <property type="entry name" value="Nucleotide-diphospho-sugar transferases"/>
    <property type="match status" value="1"/>
</dbReference>
<evidence type="ECO:0000259" key="2">
    <source>
        <dbReference type="Pfam" id="PF00535"/>
    </source>
</evidence>